<feature type="region of interest" description="Disordered" evidence="2">
    <location>
        <begin position="274"/>
        <end position="315"/>
    </location>
</feature>
<reference evidence="3 4" key="1">
    <citation type="submission" date="2015-11" db="EMBL/GenBank/DDBJ databases">
        <title>Genomic analysis of 38 Legionella species identifies large and diverse effector repertoires.</title>
        <authorList>
            <person name="Burstein D."/>
            <person name="Amaro F."/>
            <person name="Zusman T."/>
            <person name="Lifshitz Z."/>
            <person name="Cohen O."/>
            <person name="Gilbert J.A."/>
            <person name="Pupko T."/>
            <person name="Shuman H.A."/>
            <person name="Segal G."/>
        </authorList>
    </citation>
    <scope>NUCLEOTIDE SEQUENCE [LARGE SCALE GENOMIC DNA]</scope>
    <source>
        <strain evidence="3 4">PX-1-G2-E2</strain>
    </source>
</reference>
<organism evidence="3 4">
    <name type="scientific">Legionella maceachernii</name>
    <dbReference type="NCBI Taxonomy" id="466"/>
    <lineage>
        <taxon>Bacteria</taxon>
        <taxon>Pseudomonadati</taxon>
        <taxon>Pseudomonadota</taxon>
        <taxon>Gammaproteobacteria</taxon>
        <taxon>Legionellales</taxon>
        <taxon>Legionellaceae</taxon>
        <taxon>Legionella</taxon>
    </lineage>
</organism>
<evidence type="ECO:0000313" key="3">
    <source>
        <dbReference type="EMBL" id="KTD24530.1"/>
    </source>
</evidence>
<evidence type="ECO:0000313" key="4">
    <source>
        <dbReference type="Proteomes" id="UP000054908"/>
    </source>
</evidence>
<dbReference type="AlphaFoldDB" id="A0A0W0VX74"/>
<dbReference type="Pfam" id="PF16848">
    <property type="entry name" value="SoDot-IcmSS"/>
    <property type="match status" value="1"/>
</dbReference>
<evidence type="ECO:0000256" key="1">
    <source>
        <dbReference type="SAM" id="Coils"/>
    </source>
</evidence>
<dbReference type="OrthoDB" id="9916409at2"/>
<comment type="caution">
    <text evidence="3">The sequence shown here is derived from an EMBL/GenBank/DDBJ whole genome shotgun (WGS) entry which is preliminary data.</text>
</comment>
<evidence type="ECO:0008006" key="5">
    <source>
        <dbReference type="Google" id="ProtNLM"/>
    </source>
</evidence>
<keyword evidence="4" id="KW-1185">Reference proteome</keyword>
<proteinExistence type="predicted"/>
<sequence length="315" mass="35415">MRGRVELKTTFRVRPYTEILNGSMPKEGSQQIIGFFYNADLLRLEHGKVLADEFLPEPRKHQVLLIKKVDELLTKEEPARDELEKRYILTSMITLIGAEITEAYGESILDPKHVEGTSYTCLGGKLGHGSDFFRRSLTNIDRIKGNDMDSHDMEVFMSIAKQFIESYVYDNGTSTGKFKLDDPFSSIEGVDVPYYLQLCNNVIHEAANKTIQQNVKQKEMDKRRKQAEEEEILRKEHQAQIERMKASAPPSDAQPSYLGSALTGVFGFLTSKKADPQAAKTTLPVDSSKVVNEGSNPPVGNPTLTEEEQAKITLN</sequence>
<name>A0A0W0VX74_9GAMM</name>
<gene>
    <name evidence="3" type="ORF">Lmac_2617</name>
</gene>
<protein>
    <recommendedName>
        <fullName evidence="5">Dot/Icm T4SS effector</fullName>
    </recommendedName>
</protein>
<dbReference type="Proteomes" id="UP000054908">
    <property type="component" value="Unassembled WGS sequence"/>
</dbReference>
<dbReference type="InterPro" id="IPR031758">
    <property type="entry name" value="SoDot-IcmSS"/>
</dbReference>
<dbReference type="RefSeq" id="WP_058453309.1">
    <property type="nucleotide sequence ID" value="NZ_CAAAIB010000002.1"/>
</dbReference>
<accession>A0A0W0VX74</accession>
<feature type="coiled-coil region" evidence="1">
    <location>
        <begin position="208"/>
        <end position="247"/>
    </location>
</feature>
<evidence type="ECO:0000256" key="2">
    <source>
        <dbReference type="SAM" id="MobiDB-lite"/>
    </source>
</evidence>
<keyword evidence="1" id="KW-0175">Coiled coil</keyword>
<dbReference type="PATRIC" id="fig|466.6.peg.2792"/>
<dbReference type="EMBL" id="LNYL01000050">
    <property type="protein sequence ID" value="KTD24530.1"/>
    <property type="molecule type" value="Genomic_DNA"/>
</dbReference>